<dbReference type="PROSITE" id="PS00497">
    <property type="entry name" value="TYROSINASE_1"/>
    <property type="match status" value="1"/>
</dbReference>
<keyword evidence="2" id="KW-0560">Oxidoreductase</keyword>
<evidence type="ECO:0000313" key="8">
    <source>
        <dbReference type="Proteomes" id="UP000070121"/>
    </source>
</evidence>
<feature type="domain" description="Tyrosinase copper-binding" evidence="6">
    <location>
        <begin position="303"/>
        <end position="314"/>
    </location>
</feature>
<feature type="domain" description="Tyrosinase copper-binding" evidence="5">
    <location>
        <begin position="113"/>
        <end position="130"/>
    </location>
</feature>
<feature type="chain" id="PRO_5007804536" description="Tyrosinase copper-binding domain-containing protein" evidence="4">
    <location>
        <begin position="20"/>
        <end position="588"/>
    </location>
</feature>
<dbReference type="GO" id="GO:0016491">
    <property type="term" value="F:oxidoreductase activity"/>
    <property type="evidence" value="ECO:0007669"/>
    <property type="project" value="UniProtKB-KW"/>
</dbReference>
<dbReference type="PRINTS" id="PR00092">
    <property type="entry name" value="TYROSINASE"/>
</dbReference>
<dbReference type="SUPFAM" id="SSF53335">
    <property type="entry name" value="S-adenosyl-L-methionine-dependent methyltransferases"/>
    <property type="match status" value="1"/>
</dbReference>
<dbReference type="PANTHER" id="PTHR11474">
    <property type="entry name" value="TYROSINASE FAMILY MEMBER"/>
    <property type="match status" value="1"/>
</dbReference>
<dbReference type="InterPro" id="IPR013216">
    <property type="entry name" value="Methyltransf_11"/>
</dbReference>
<dbReference type="Pfam" id="PF00264">
    <property type="entry name" value="Tyrosinase"/>
    <property type="match status" value="1"/>
</dbReference>
<dbReference type="InterPro" id="IPR029063">
    <property type="entry name" value="SAM-dependent_MTases_sf"/>
</dbReference>
<dbReference type="GO" id="GO:0008757">
    <property type="term" value="F:S-adenosylmethionine-dependent methyltransferase activity"/>
    <property type="evidence" value="ECO:0007669"/>
    <property type="project" value="InterPro"/>
</dbReference>
<name>A0A135U0S7_9PEZI</name>
<comment type="caution">
    <text evidence="7">The sequence shown here is derived from an EMBL/GenBank/DDBJ whole genome shotgun (WGS) entry which is preliminary data.</text>
</comment>
<dbReference type="AlphaFoldDB" id="A0A135U0S7"/>
<dbReference type="GO" id="GO:0046872">
    <property type="term" value="F:metal ion binding"/>
    <property type="evidence" value="ECO:0007669"/>
    <property type="project" value="UniProtKB-KW"/>
</dbReference>
<evidence type="ECO:0000259" key="6">
    <source>
        <dbReference type="PROSITE" id="PS00498"/>
    </source>
</evidence>
<feature type="region of interest" description="Disordered" evidence="3">
    <location>
        <begin position="423"/>
        <end position="452"/>
    </location>
</feature>
<evidence type="ECO:0000256" key="1">
    <source>
        <dbReference type="ARBA" id="ARBA00022723"/>
    </source>
</evidence>
<dbReference type="InterPro" id="IPR008922">
    <property type="entry name" value="Di-copper_centre_dom_sf"/>
</dbReference>
<reference evidence="7 8" key="1">
    <citation type="submission" date="2014-02" db="EMBL/GenBank/DDBJ databases">
        <title>The genome sequence of Colletotrichum salicis CBS 607.94.</title>
        <authorList>
            <person name="Baroncelli R."/>
            <person name="Thon M.R."/>
        </authorList>
    </citation>
    <scope>NUCLEOTIDE SEQUENCE [LARGE SCALE GENOMIC DNA]</scope>
    <source>
        <strain evidence="7 8">CBS 607.94</strain>
    </source>
</reference>
<dbReference type="Proteomes" id="UP000070121">
    <property type="component" value="Unassembled WGS sequence"/>
</dbReference>
<keyword evidence="8" id="KW-1185">Reference proteome</keyword>
<accession>A0A135U0S7</accession>
<evidence type="ECO:0000259" key="5">
    <source>
        <dbReference type="PROSITE" id="PS00497"/>
    </source>
</evidence>
<proteinExistence type="predicted"/>
<dbReference type="Gene3D" id="3.40.50.150">
    <property type="entry name" value="Vaccinia Virus protein VP39"/>
    <property type="match status" value="1"/>
</dbReference>
<feature type="compositionally biased region" description="Low complexity" evidence="3">
    <location>
        <begin position="368"/>
        <end position="382"/>
    </location>
</feature>
<evidence type="ECO:0000256" key="4">
    <source>
        <dbReference type="SAM" id="SignalP"/>
    </source>
</evidence>
<evidence type="ECO:0000256" key="2">
    <source>
        <dbReference type="ARBA" id="ARBA00023002"/>
    </source>
</evidence>
<keyword evidence="1" id="KW-0479">Metal-binding</keyword>
<dbReference type="EMBL" id="JFFI01001806">
    <property type="protein sequence ID" value="KXH53984.1"/>
    <property type="molecule type" value="Genomic_DNA"/>
</dbReference>
<dbReference type="STRING" id="1209931.A0A135U0S7"/>
<dbReference type="Gene3D" id="1.10.1280.10">
    <property type="entry name" value="Di-copper center containing domain from catechol oxidase"/>
    <property type="match status" value="1"/>
</dbReference>
<dbReference type="InterPro" id="IPR050316">
    <property type="entry name" value="Tyrosinase/Hemocyanin"/>
</dbReference>
<protein>
    <recommendedName>
        <fullName evidence="5 6">Tyrosinase copper-binding domain-containing protein</fullName>
    </recommendedName>
</protein>
<dbReference type="PANTHER" id="PTHR11474:SF125">
    <property type="entry name" value="N-ACETYL-6-HYDROXYTRYPTOPHAN OXIDASE IVOB-RELATED"/>
    <property type="match status" value="1"/>
</dbReference>
<dbReference type="Pfam" id="PF08241">
    <property type="entry name" value="Methyltransf_11"/>
    <property type="match status" value="1"/>
</dbReference>
<dbReference type="CDD" id="cd02440">
    <property type="entry name" value="AdoMet_MTases"/>
    <property type="match status" value="1"/>
</dbReference>
<evidence type="ECO:0000256" key="3">
    <source>
        <dbReference type="SAM" id="MobiDB-lite"/>
    </source>
</evidence>
<organism evidence="7 8">
    <name type="scientific">Colletotrichum salicis</name>
    <dbReference type="NCBI Taxonomy" id="1209931"/>
    <lineage>
        <taxon>Eukaryota</taxon>
        <taxon>Fungi</taxon>
        <taxon>Dikarya</taxon>
        <taxon>Ascomycota</taxon>
        <taxon>Pezizomycotina</taxon>
        <taxon>Sordariomycetes</taxon>
        <taxon>Hypocreomycetidae</taxon>
        <taxon>Glomerellales</taxon>
        <taxon>Glomerellaceae</taxon>
        <taxon>Colletotrichum</taxon>
        <taxon>Colletotrichum acutatum species complex</taxon>
    </lineage>
</organism>
<keyword evidence="4" id="KW-0732">Signal</keyword>
<feature type="signal peptide" evidence="4">
    <location>
        <begin position="1"/>
        <end position="19"/>
    </location>
</feature>
<dbReference type="OrthoDB" id="6132182at2759"/>
<dbReference type="InterPro" id="IPR002227">
    <property type="entry name" value="Tyrosinase_Cu-bd"/>
</dbReference>
<gene>
    <name evidence="7" type="ORF">CSAL01_09867</name>
</gene>
<feature type="region of interest" description="Disordered" evidence="3">
    <location>
        <begin position="357"/>
        <end position="382"/>
    </location>
</feature>
<dbReference type="SUPFAM" id="SSF48056">
    <property type="entry name" value="Di-copper centre-containing domain"/>
    <property type="match status" value="1"/>
</dbReference>
<dbReference type="PROSITE" id="PS00498">
    <property type="entry name" value="TYROSINASE_2"/>
    <property type="match status" value="1"/>
</dbReference>
<evidence type="ECO:0000313" key="7">
    <source>
        <dbReference type="EMBL" id="KXH53984.1"/>
    </source>
</evidence>
<sequence length="588" mass="63695">MRFLNLFAALSLSGATALASDGDELSEVQAQAIEALQAAEGNGTFGKRDSCNLFNARVRRDWNSLSGPEKKAYTSAVNCLLTKPSKLTDFAPGARSRYDDFVAVHINQTLSIHGTGNFLTWHRYFTWAYENALRQECGYNGYQPYWNWLSYRDDPSKAPMFDGSDTSISGNGVYKYHNGSTSGGGVYIPSGEGGGCVTSGPFANMTVHLGPVSPGVDGLAVNPGGPLAYNPRCLSRDISAWTSQHWMTPENVLNLTVGAAAENVLTFQNELQGRFGDGFLGTHTSGHFIVNGEASDLFSSTNDPTFFLHHAMVDRVYWLWQALHLGEAFNIAGTITILNTPPSRDARLDDLAERWAISNSPPTSPLRAADAASPTTISAAPAESPQAAVSVVAPPESNQYPETGIVEVAPEVAAQSPDVVVNARGETDDDGDGHQPSSERESEASSTTLASTIRDFNFENKRRYHKFKEGRYAFPNDDAEQERDDMKHSMVVTLCGGALHSAPLENPQQILDVVGDEYPEAEVTGIDLSPFQPPHVPANVAFIVDDAEAEWLYPENSLDYVHVRNIGAAIKDCEKLLAQAFRALKPGG</sequence>